<sequence length="165" mass="18766">MVKKTISFALFSALSLTAIVPAAFAQQDVSLLSNTNVKQVDVQKNVTQSTQTTPFNYTRIRNTDEYINFTTYREGRVDIQITQNARNSSKQDYLNVHYGIWTVEGTYLVKRWMSHKQTSPGSFTLSAYLPPGDYQFRISNNSRETSTEKKVEVEVSGNITYPSFP</sequence>
<evidence type="ECO:0000313" key="2">
    <source>
        <dbReference type="EMBL" id="SYX84981.1"/>
    </source>
</evidence>
<evidence type="ECO:0008006" key="4">
    <source>
        <dbReference type="Google" id="ProtNLM"/>
    </source>
</evidence>
<accession>A0A383RE64</accession>
<dbReference type="EMBL" id="LS992241">
    <property type="protein sequence ID" value="SYX84981.1"/>
    <property type="molecule type" value="Genomic_DNA"/>
</dbReference>
<reference evidence="3" key="1">
    <citation type="submission" date="2018-08" db="EMBL/GenBank/DDBJ databases">
        <authorList>
            <person name="Chevrot R."/>
        </authorList>
    </citation>
    <scope>NUCLEOTIDE SEQUENCE [LARGE SCALE GENOMIC DNA]</scope>
</reference>
<gene>
    <name evidence="2" type="ORF">PBLR_13403</name>
</gene>
<dbReference type="AlphaFoldDB" id="A0A383RE64"/>
<protein>
    <recommendedName>
        <fullName evidence="4">Two component regulator three Y domain-containing protein</fullName>
    </recommendedName>
</protein>
<evidence type="ECO:0000256" key="1">
    <source>
        <dbReference type="SAM" id="SignalP"/>
    </source>
</evidence>
<keyword evidence="1" id="KW-0732">Signal</keyword>
<feature type="chain" id="PRO_5016624215" description="Two component regulator three Y domain-containing protein" evidence="1">
    <location>
        <begin position="26"/>
        <end position="165"/>
    </location>
</feature>
<organism evidence="2 3">
    <name type="scientific">Paenibacillus alvei</name>
    <name type="common">Bacillus alvei</name>
    <dbReference type="NCBI Taxonomy" id="44250"/>
    <lineage>
        <taxon>Bacteria</taxon>
        <taxon>Bacillati</taxon>
        <taxon>Bacillota</taxon>
        <taxon>Bacilli</taxon>
        <taxon>Bacillales</taxon>
        <taxon>Paenibacillaceae</taxon>
        <taxon>Paenibacillus</taxon>
    </lineage>
</organism>
<evidence type="ECO:0000313" key="3">
    <source>
        <dbReference type="Proteomes" id="UP000304148"/>
    </source>
</evidence>
<feature type="signal peptide" evidence="1">
    <location>
        <begin position="1"/>
        <end position="25"/>
    </location>
</feature>
<dbReference type="Proteomes" id="UP000304148">
    <property type="component" value="Chromosome"/>
</dbReference>
<name>A0A383RE64_PAEAL</name>
<proteinExistence type="predicted"/>